<evidence type="ECO:0000313" key="3">
    <source>
        <dbReference type="Proteomes" id="UP001459714"/>
    </source>
</evidence>
<sequence length="79" mass="9293">MINANRAYGKLHLILELIDRKDIRDQLDEEFTIEEQESIYQLFRTIMIDEINFVMQVKKGEKQSKANPKAVGKGKRMSH</sequence>
<name>A0ABU9K338_9BACI</name>
<dbReference type="Proteomes" id="UP001459714">
    <property type="component" value="Unassembled WGS sequence"/>
</dbReference>
<feature type="region of interest" description="Disordered" evidence="1">
    <location>
        <begin position="60"/>
        <end position="79"/>
    </location>
</feature>
<evidence type="ECO:0000313" key="2">
    <source>
        <dbReference type="EMBL" id="MEL3959542.1"/>
    </source>
</evidence>
<organism evidence="2 3">
    <name type="scientific">Caldifermentibacillus hisashii</name>
    <dbReference type="NCBI Taxonomy" id="996558"/>
    <lineage>
        <taxon>Bacteria</taxon>
        <taxon>Bacillati</taxon>
        <taxon>Bacillota</taxon>
        <taxon>Bacilli</taxon>
        <taxon>Bacillales</taxon>
        <taxon>Bacillaceae</taxon>
        <taxon>Caldifermentibacillus</taxon>
    </lineage>
</organism>
<dbReference type="EMBL" id="JBBYAK010000003">
    <property type="protein sequence ID" value="MEL3959542.1"/>
    <property type="molecule type" value="Genomic_DNA"/>
</dbReference>
<evidence type="ECO:0000256" key="1">
    <source>
        <dbReference type="SAM" id="MobiDB-lite"/>
    </source>
</evidence>
<gene>
    <name evidence="2" type="ORF">NST17_20530</name>
</gene>
<reference evidence="2 3" key="1">
    <citation type="submission" date="2024-03" db="EMBL/GenBank/DDBJ databases">
        <title>Bacilli Hybrid Assemblies.</title>
        <authorList>
            <person name="Kovac J."/>
        </authorList>
    </citation>
    <scope>NUCLEOTIDE SEQUENCE [LARGE SCALE GENOMIC DNA]</scope>
    <source>
        <strain evidence="2 3">FSL M8-0022</strain>
    </source>
</reference>
<dbReference type="RefSeq" id="WP_269919975.1">
    <property type="nucleotide sequence ID" value="NZ_JANUVP010000034.1"/>
</dbReference>
<comment type="caution">
    <text evidence="2">The sequence shown here is derived from an EMBL/GenBank/DDBJ whole genome shotgun (WGS) entry which is preliminary data.</text>
</comment>
<proteinExistence type="predicted"/>
<evidence type="ECO:0008006" key="4">
    <source>
        <dbReference type="Google" id="ProtNLM"/>
    </source>
</evidence>
<keyword evidence="3" id="KW-1185">Reference proteome</keyword>
<protein>
    <recommendedName>
        <fullName evidence="4">Transposase</fullName>
    </recommendedName>
</protein>
<accession>A0ABU9K338</accession>